<evidence type="ECO:0000313" key="7">
    <source>
        <dbReference type="Proteomes" id="UP000026714"/>
    </source>
</evidence>
<dbReference type="Pfam" id="PF03861">
    <property type="entry name" value="ANTAR"/>
    <property type="match status" value="1"/>
</dbReference>
<feature type="domain" description="ANTAR" evidence="5">
    <location>
        <begin position="122"/>
        <end position="183"/>
    </location>
</feature>
<dbReference type="STRING" id="34103.SAMN05421778_10319"/>
<proteinExistence type="predicted"/>
<comment type="subcellular location">
    <subcellularLocation>
        <location evidence="1">Membrane</location>
        <topology evidence="1">Multi-pass membrane protein</topology>
    </subcellularLocation>
</comment>
<dbReference type="InterPro" id="IPR005561">
    <property type="entry name" value="ANTAR"/>
</dbReference>
<keyword evidence="4" id="KW-0472">Membrane</keyword>
<dbReference type="PATRIC" id="fig|1286631.3.peg.3892"/>
<dbReference type="AlphaFoldDB" id="A0A059KG15"/>
<evidence type="ECO:0000256" key="4">
    <source>
        <dbReference type="ARBA" id="ARBA00023136"/>
    </source>
</evidence>
<dbReference type="SUPFAM" id="SSF52172">
    <property type="entry name" value="CheY-like"/>
    <property type="match status" value="1"/>
</dbReference>
<dbReference type="Proteomes" id="UP000026714">
    <property type="component" value="Unassembled WGS sequence"/>
</dbReference>
<keyword evidence="7" id="KW-1185">Reference proteome</keyword>
<reference evidence="6 7" key="1">
    <citation type="journal article" date="2014" name="FEMS Microbiol. Ecol.">
        <title>Sphaerotilus natans encrusted with nanoball-shaped Fe(III) oxide minerals formed by nitrate-reducing mixotrophic Fe(II) oxidation.</title>
        <authorList>
            <person name="Park S."/>
            <person name="Kim D.H."/>
            <person name="Lee J.H."/>
            <person name="Hur H.G."/>
        </authorList>
    </citation>
    <scope>NUCLEOTIDE SEQUENCE [LARGE SCALE GENOMIC DNA]</scope>
    <source>
        <strain evidence="6 7">DSM 6575</strain>
    </source>
</reference>
<dbReference type="eggNOG" id="COG3707">
    <property type="taxonomic scope" value="Bacteria"/>
</dbReference>
<evidence type="ECO:0000256" key="2">
    <source>
        <dbReference type="ARBA" id="ARBA00022692"/>
    </source>
</evidence>
<gene>
    <name evidence="6" type="ORF">X805_40010</name>
</gene>
<dbReference type="InterPro" id="IPR011006">
    <property type="entry name" value="CheY-like_superfamily"/>
</dbReference>
<dbReference type="InterPro" id="IPR029095">
    <property type="entry name" value="NarX-like_N"/>
</dbReference>
<evidence type="ECO:0000259" key="5">
    <source>
        <dbReference type="PROSITE" id="PS50921"/>
    </source>
</evidence>
<evidence type="ECO:0000256" key="3">
    <source>
        <dbReference type="ARBA" id="ARBA00022989"/>
    </source>
</evidence>
<protein>
    <submittedName>
        <fullName evidence="6">Response regulator receiver/ANTAR domain-containing protein</fullName>
    </submittedName>
</protein>
<dbReference type="PROSITE" id="PS50921">
    <property type="entry name" value="ANTAR"/>
    <property type="match status" value="1"/>
</dbReference>
<keyword evidence="3" id="KW-1133">Transmembrane helix</keyword>
<name>A0A059KG15_9BURK</name>
<dbReference type="SMART" id="SM01012">
    <property type="entry name" value="ANTAR"/>
    <property type="match status" value="1"/>
</dbReference>
<dbReference type="EMBL" id="AZRA01000145">
    <property type="protein sequence ID" value="KDB50401.1"/>
    <property type="molecule type" value="Genomic_DNA"/>
</dbReference>
<dbReference type="Pfam" id="PF13675">
    <property type="entry name" value="PilJ"/>
    <property type="match status" value="2"/>
</dbReference>
<sequence>MLKILAVAPAQPDAPTLVTDLESNGLQVCARCTCAAMVREAVRHAPDMVIVWDPHPGEELFEAARLLESAAPAPVLVFTSDVRAETMETAIASGIDGWVVNGYAAGRLRPLIQFTSARHRQMRQMREELGDLKRRLEERKLVDRAKGILMSARQISEDEAFRLLRSASMHAKLRIGQVSQQVIDSAHYAEAINRAGRLRMLSQRIVKLYALAAAGVEAAGSRALLADSVTQVEQSLSVLARTLSQPTFGDLLGAVQGTWATVQAGLGGLPVSSRTGVLDQEAERLLELSDRLTQALENAGLTPSLHVINVSGRQRMLVQRLAKLALLRSGPAIAPAEPLPVDLAPTAEAFERGLAYLHEIPLSTPLIREGLARAEATWRDMLAAVRAGAQQGARITLAASSESLLELFDALTREYEQSMQMLMG</sequence>
<dbReference type="Gene3D" id="3.40.50.2300">
    <property type="match status" value="1"/>
</dbReference>
<dbReference type="Gene3D" id="1.10.10.10">
    <property type="entry name" value="Winged helix-like DNA-binding domain superfamily/Winged helix DNA-binding domain"/>
    <property type="match status" value="1"/>
</dbReference>
<dbReference type="GO" id="GO:0016020">
    <property type="term" value="C:membrane"/>
    <property type="evidence" value="ECO:0007669"/>
    <property type="project" value="UniProtKB-SubCell"/>
</dbReference>
<organism evidence="6 7">
    <name type="scientific">Sphaerotilus natans subsp. natans DSM 6575</name>
    <dbReference type="NCBI Taxonomy" id="1286631"/>
    <lineage>
        <taxon>Bacteria</taxon>
        <taxon>Pseudomonadati</taxon>
        <taxon>Pseudomonadota</taxon>
        <taxon>Betaproteobacteria</taxon>
        <taxon>Burkholderiales</taxon>
        <taxon>Sphaerotilaceae</taxon>
        <taxon>Sphaerotilus</taxon>
    </lineage>
</organism>
<dbReference type="InterPro" id="IPR036388">
    <property type="entry name" value="WH-like_DNA-bd_sf"/>
</dbReference>
<keyword evidence="2" id="KW-0812">Transmembrane</keyword>
<evidence type="ECO:0000256" key="1">
    <source>
        <dbReference type="ARBA" id="ARBA00004141"/>
    </source>
</evidence>
<comment type="caution">
    <text evidence="6">The sequence shown here is derived from an EMBL/GenBank/DDBJ whole genome shotgun (WGS) entry which is preliminary data.</text>
</comment>
<accession>A0A059KG15</accession>
<dbReference type="RefSeq" id="WP_037485928.1">
    <property type="nucleotide sequence ID" value="NZ_AZRA01000145.1"/>
</dbReference>
<dbReference type="GO" id="GO:0003723">
    <property type="term" value="F:RNA binding"/>
    <property type="evidence" value="ECO:0007669"/>
    <property type="project" value="InterPro"/>
</dbReference>
<evidence type="ECO:0000313" key="6">
    <source>
        <dbReference type="EMBL" id="KDB50401.1"/>
    </source>
</evidence>